<proteinExistence type="predicted"/>
<name>A0A383C5V7_9ZZZZ</name>
<dbReference type="Gene3D" id="2.20.28.160">
    <property type="match status" value="1"/>
</dbReference>
<dbReference type="EMBL" id="UINC01206094">
    <property type="protein sequence ID" value="SVE27561.1"/>
    <property type="molecule type" value="Genomic_DNA"/>
</dbReference>
<feature type="non-terminal residue" evidence="2">
    <location>
        <position position="1"/>
    </location>
</feature>
<feature type="non-terminal residue" evidence="2">
    <location>
        <position position="232"/>
    </location>
</feature>
<accession>A0A383C5V7</accession>
<keyword evidence="1" id="KW-1133">Transmembrane helix</keyword>
<reference evidence="2" key="1">
    <citation type="submission" date="2018-05" db="EMBL/GenBank/DDBJ databases">
        <authorList>
            <person name="Lanie J.A."/>
            <person name="Ng W.-L."/>
            <person name="Kazmierczak K.M."/>
            <person name="Andrzejewski T.M."/>
            <person name="Davidsen T.M."/>
            <person name="Wayne K.J."/>
            <person name="Tettelin H."/>
            <person name="Glass J.I."/>
            <person name="Rusch D."/>
            <person name="Podicherti R."/>
            <person name="Tsui H.-C.T."/>
            <person name="Winkler M.E."/>
        </authorList>
    </citation>
    <scope>NUCLEOTIDE SEQUENCE</scope>
</reference>
<keyword evidence="1" id="KW-0472">Membrane</keyword>
<dbReference type="InterPro" id="IPR011990">
    <property type="entry name" value="TPR-like_helical_dom_sf"/>
</dbReference>
<sequence length="232" mass="25203">VISFNCPFCAHSFNVEDVLAGKEINCPQCQGKVPVPGVPAPAAAAQPQPQPAVIDTSTVAQNMKTKQANTQSTIALVLGAVSLMCGCFTMPFAIVFGIMAISKAGVDPNQMGTIKVKSIAGIGMSLVFTLIWASIFLLGVQQTEKKKLLIDSEMVVAQQAFEEKEFDKATHLYELYAEDGYDGDIKALCNLRLGQIAFSQGKEEKAKTFFRKAIRLKNKINIESKNPEEKEL</sequence>
<dbReference type="AlphaFoldDB" id="A0A383C5V7"/>
<feature type="transmembrane region" description="Helical" evidence="1">
    <location>
        <begin position="73"/>
        <end position="99"/>
    </location>
</feature>
<gene>
    <name evidence="2" type="ORF">METZ01_LOCUS480415</name>
</gene>
<evidence type="ECO:0000256" key="1">
    <source>
        <dbReference type="SAM" id="Phobius"/>
    </source>
</evidence>
<feature type="transmembrane region" description="Helical" evidence="1">
    <location>
        <begin position="119"/>
        <end position="140"/>
    </location>
</feature>
<keyword evidence="1" id="KW-0812">Transmembrane</keyword>
<protein>
    <recommendedName>
        <fullName evidence="3">DUF4190 domain-containing protein</fullName>
    </recommendedName>
</protein>
<dbReference type="Gene3D" id="1.25.40.10">
    <property type="entry name" value="Tetratricopeptide repeat domain"/>
    <property type="match status" value="1"/>
</dbReference>
<evidence type="ECO:0000313" key="2">
    <source>
        <dbReference type="EMBL" id="SVE27561.1"/>
    </source>
</evidence>
<organism evidence="2">
    <name type="scientific">marine metagenome</name>
    <dbReference type="NCBI Taxonomy" id="408172"/>
    <lineage>
        <taxon>unclassified sequences</taxon>
        <taxon>metagenomes</taxon>
        <taxon>ecological metagenomes</taxon>
    </lineage>
</organism>
<evidence type="ECO:0008006" key="3">
    <source>
        <dbReference type="Google" id="ProtNLM"/>
    </source>
</evidence>
<dbReference type="SUPFAM" id="SSF81901">
    <property type="entry name" value="HCP-like"/>
    <property type="match status" value="1"/>
</dbReference>